<feature type="region of interest" description="Disordered" evidence="1">
    <location>
        <begin position="209"/>
        <end position="230"/>
    </location>
</feature>
<name>A0A081MZ44_9GAMM</name>
<reference evidence="2 4" key="1">
    <citation type="submission" date="2014-06" db="EMBL/GenBank/DDBJ databases">
        <title>Whole Genome Sequences of Three Symbiotic Endozoicomonas Bacteria.</title>
        <authorList>
            <person name="Neave M.J."/>
            <person name="Apprill A."/>
            <person name="Voolstra C.R."/>
        </authorList>
    </citation>
    <scope>NUCLEOTIDE SEQUENCE [LARGE SCALE GENOMIC DNA]</scope>
    <source>
        <strain evidence="2 4">LMG 24815</strain>
    </source>
</reference>
<organism evidence="2 4">
    <name type="scientific">Endozoicomonas montiporae</name>
    <dbReference type="NCBI Taxonomy" id="1027273"/>
    <lineage>
        <taxon>Bacteria</taxon>
        <taxon>Pseudomonadati</taxon>
        <taxon>Pseudomonadota</taxon>
        <taxon>Gammaproteobacteria</taxon>
        <taxon>Oceanospirillales</taxon>
        <taxon>Endozoicomonadaceae</taxon>
        <taxon>Endozoicomonas</taxon>
    </lineage>
</organism>
<dbReference type="Proteomes" id="UP000028006">
    <property type="component" value="Unassembled WGS sequence"/>
</dbReference>
<protein>
    <recommendedName>
        <fullName evidence="5">ISKra4 family transposase</fullName>
    </recommendedName>
</protein>
<feature type="compositionally biased region" description="Basic and acidic residues" evidence="1">
    <location>
        <begin position="209"/>
        <end position="225"/>
    </location>
</feature>
<dbReference type="EMBL" id="JOKG01000003">
    <property type="protein sequence ID" value="KEQ13393.1"/>
    <property type="molecule type" value="Genomic_DNA"/>
</dbReference>
<evidence type="ECO:0000313" key="2">
    <source>
        <dbReference type="EMBL" id="KEQ11467.1"/>
    </source>
</evidence>
<comment type="caution">
    <text evidence="2">The sequence shown here is derived from an EMBL/GenBank/DDBJ whole genome shotgun (WGS) entry which is preliminary data.</text>
</comment>
<evidence type="ECO:0000313" key="4">
    <source>
        <dbReference type="Proteomes" id="UP000028006"/>
    </source>
</evidence>
<proteinExistence type="predicted"/>
<keyword evidence="4" id="KW-1185">Reference proteome</keyword>
<evidence type="ECO:0000256" key="1">
    <source>
        <dbReference type="SAM" id="MobiDB-lite"/>
    </source>
</evidence>
<dbReference type="AlphaFoldDB" id="A0A081MZ44"/>
<accession>A0A081MZ44</accession>
<evidence type="ECO:0008006" key="5">
    <source>
        <dbReference type="Google" id="ProtNLM"/>
    </source>
</evidence>
<dbReference type="eggNOG" id="COG3464">
    <property type="taxonomic scope" value="Bacteria"/>
</dbReference>
<dbReference type="EMBL" id="JOKG01000007">
    <property type="protein sequence ID" value="KEQ11467.1"/>
    <property type="molecule type" value="Genomic_DNA"/>
</dbReference>
<sequence length="478" mass="53904">MQVCQPLAEAANFSCHAIQQLEQKLAVLRQEHSPIKHFEDYEGEIHKLFIEAEQSVLAEDLTGLDIDVPAIEVSGVCYHRVLRSSETYQSAVGPVRVLRTLYRNGKDHSIIPLELQAGIVEGYWTPKAAKQAVWMVAQMPPGEAKSLLDLIGNMTPSESSLARLPKKFNAQWEPNREAFEDFLWESVKVPEEAVTAAASLDGVMLPMKDGKRQEKREQNRVDGKRTRGPAGCQEASCGTLSFYDAQGERLSTVRMSRMPESKKVTLKQSLSALLSEALRQRPDLTLVKVADGAKDNWTYLANELPEGHEVVDFYHAAEHLKKAFDLSYGENSNKSREKFITYRHILKEEPEGVEKVIKALAYQHKRHPRRSKLKTELEYFRSNRTRMNYAEHLSHNLPIGSGVIEATCKTLVTQRMKCSGMRWRHPGGQGILTARSLIQSGMFDNGWKLLAVTYCAKVTKVGMDNVIPFPMQKGDLEL</sequence>
<dbReference type="RefSeq" id="WP_034876179.1">
    <property type="nucleotide sequence ID" value="NZ_JOKG01000003.1"/>
</dbReference>
<gene>
    <name evidence="3" type="ORF">GZ77_13440</name>
    <name evidence="2" type="ORF">GZ77_25555</name>
</gene>
<evidence type="ECO:0000313" key="3">
    <source>
        <dbReference type="EMBL" id="KEQ13393.1"/>
    </source>
</evidence>